<reference evidence="1 2" key="1">
    <citation type="submission" date="2020-02" db="EMBL/GenBank/DDBJ databases">
        <title>Whole-genome analyses of novel actinobacteria.</title>
        <authorList>
            <person name="Sahin N."/>
        </authorList>
    </citation>
    <scope>NUCLEOTIDE SEQUENCE [LARGE SCALE GENOMIC DNA]</scope>
    <source>
        <strain evidence="1 2">A7024</strain>
    </source>
</reference>
<gene>
    <name evidence="1" type="ORF">G5C51_04630</name>
</gene>
<keyword evidence="2" id="KW-1185">Reference proteome</keyword>
<protein>
    <submittedName>
        <fullName evidence="1">Uncharacterized protein</fullName>
    </submittedName>
</protein>
<evidence type="ECO:0000313" key="1">
    <source>
        <dbReference type="EMBL" id="NGN63194.1"/>
    </source>
</evidence>
<accession>A0A6G4TTJ7</accession>
<proteinExistence type="predicted"/>
<dbReference type="Proteomes" id="UP000481583">
    <property type="component" value="Unassembled WGS sequence"/>
</dbReference>
<organism evidence="1 2">
    <name type="scientific">Streptomyces coryli</name>
    <dbReference type="NCBI Taxonomy" id="1128680"/>
    <lineage>
        <taxon>Bacteria</taxon>
        <taxon>Bacillati</taxon>
        <taxon>Actinomycetota</taxon>
        <taxon>Actinomycetes</taxon>
        <taxon>Kitasatosporales</taxon>
        <taxon>Streptomycetaceae</taxon>
        <taxon>Streptomyces</taxon>
    </lineage>
</organism>
<sequence>MTEHSPATRPAAADVFARLNADFAALCADGERAAAVSGWLDAAQLALPPAPAGGFGGTAGQLLAALQPTAPTSAAHKDDLLRMLLARAAGRGAHHTFAVRIVVQAMLPAAMTLAHRLAHAGRGSFQDLAGHAVSAVFEIAAIGRIHTRPGSCAANLALDTAKRLRRDLGHDSEPHAVARLSPDIPLVDTDPAVDPVWRAEAALLLGAARRHGLARTPVSAPEELRLLEVLIRAIESGLLTRPEALAISSRYGPDPVSDAAQSTRAGTATGAVRMRRMRAVKRLAAAAARLTTAA</sequence>
<comment type="caution">
    <text evidence="1">The sequence shown here is derived from an EMBL/GenBank/DDBJ whole genome shotgun (WGS) entry which is preliminary data.</text>
</comment>
<dbReference type="AlphaFoldDB" id="A0A6G4TTJ7"/>
<name>A0A6G4TTJ7_9ACTN</name>
<dbReference type="RefSeq" id="WP_165232073.1">
    <property type="nucleotide sequence ID" value="NZ_JAAKZV010000010.1"/>
</dbReference>
<dbReference type="EMBL" id="JAAKZV010000010">
    <property type="protein sequence ID" value="NGN63194.1"/>
    <property type="molecule type" value="Genomic_DNA"/>
</dbReference>
<evidence type="ECO:0000313" key="2">
    <source>
        <dbReference type="Proteomes" id="UP000481583"/>
    </source>
</evidence>